<feature type="binding site" evidence="11">
    <location>
        <position position="126"/>
    </location>
    <ligand>
        <name>ATP</name>
        <dbReference type="ChEBI" id="CHEBI:30616"/>
    </ligand>
</feature>
<feature type="binding site" evidence="11">
    <location>
        <position position="50"/>
    </location>
    <ligand>
        <name>substrate</name>
    </ligand>
</feature>
<keyword evidence="10 11" id="KW-0784">Thiamine biosynthesis</keyword>
<comment type="function">
    <text evidence="11">Catalyzes the phosphorylation of the hydroxyl group of 4-methyl-5-beta-hydroxyethylthiazole (THZ).</text>
</comment>
<dbReference type="OrthoDB" id="214286at2157"/>
<dbReference type="GO" id="GO:0004417">
    <property type="term" value="F:hydroxyethylthiazole kinase activity"/>
    <property type="evidence" value="ECO:0007669"/>
    <property type="project" value="UniProtKB-UniRule"/>
</dbReference>
<name>A0A1I0QB88_9EURY</name>
<keyword evidence="4 11" id="KW-0808">Transferase</keyword>
<keyword evidence="6 11" id="KW-0547">Nucleotide-binding</keyword>
<keyword evidence="5 11" id="KW-0479">Metal-binding</keyword>
<dbReference type="NCBIfam" id="NF006830">
    <property type="entry name" value="PRK09355.1"/>
    <property type="match status" value="1"/>
</dbReference>
<proteinExistence type="inferred from homology"/>
<dbReference type="PIRSF" id="PIRSF000513">
    <property type="entry name" value="Thz_kinase"/>
    <property type="match status" value="1"/>
</dbReference>
<keyword evidence="8 11" id="KW-0067">ATP-binding</keyword>
<dbReference type="GO" id="GO:0009229">
    <property type="term" value="P:thiamine diphosphate biosynthetic process"/>
    <property type="evidence" value="ECO:0007669"/>
    <property type="project" value="UniProtKB-UniRule"/>
</dbReference>
<dbReference type="Gene3D" id="3.40.1190.20">
    <property type="match status" value="1"/>
</dbReference>
<evidence type="ECO:0000256" key="5">
    <source>
        <dbReference type="ARBA" id="ARBA00022723"/>
    </source>
</evidence>
<dbReference type="GO" id="GO:0005524">
    <property type="term" value="F:ATP binding"/>
    <property type="evidence" value="ECO:0007669"/>
    <property type="project" value="UniProtKB-UniRule"/>
</dbReference>
<feature type="binding site" evidence="11">
    <location>
        <position position="172"/>
    </location>
    <ligand>
        <name>ATP</name>
        <dbReference type="ChEBI" id="CHEBI:30616"/>
    </ligand>
</feature>
<dbReference type="eggNOG" id="arCOG00019">
    <property type="taxonomic scope" value="Archaea"/>
</dbReference>
<dbReference type="GO" id="GO:0009228">
    <property type="term" value="P:thiamine biosynthetic process"/>
    <property type="evidence" value="ECO:0007669"/>
    <property type="project" value="UniProtKB-KW"/>
</dbReference>
<evidence type="ECO:0000256" key="2">
    <source>
        <dbReference type="ARBA" id="ARBA00001946"/>
    </source>
</evidence>
<dbReference type="SUPFAM" id="SSF53613">
    <property type="entry name" value="Ribokinase-like"/>
    <property type="match status" value="1"/>
</dbReference>
<dbReference type="PRINTS" id="PR01099">
    <property type="entry name" value="HYETHTZKNASE"/>
</dbReference>
<keyword evidence="13" id="KW-1185">Reference proteome</keyword>
<dbReference type="CDD" id="cd01170">
    <property type="entry name" value="THZ_kinase"/>
    <property type="match status" value="1"/>
</dbReference>
<dbReference type="EC" id="2.7.1.50" evidence="11"/>
<dbReference type="Proteomes" id="UP000183275">
    <property type="component" value="Unassembled WGS sequence"/>
</dbReference>
<evidence type="ECO:0000313" key="12">
    <source>
        <dbReference type="EMBL" id="SEW24297.1"/>
    </source>
</evidence>
<evidence type="ECO:0000256" key="9">
    <source>
        <dbReference type="ARBA" id="ARBA00022842"/>
    </source>
</evidence>
<dbReference type="InterPro" id="IPR029056">
    <property type="entry name" value="Ribokinase-like"/>
</dbReference>
<evidence type="ECO:0000256" key="1">
    <source>
        <dbReference type="ARBA" id="ARBA00001771"/>
    </source>
</evidence>
<dbReference type="GO" id="GO:0000287">
    <property type="term" value="F:magnesium ion binding"/>
    <property type="evidence" value="ECO:0007669"/>
    <property type="project" value="UniProtKB-UniRule"/>
</dbReference>
<dbReference type="AlphaFoldDB" id="A0A1I0QB88"/>
<feature type="binding site" evidence="11">
    <location>
        <position position="199"/>
    </location>
    <ligand>
        <name>substrate</name>
    </ligand>
</feature>
<protein>
    <recommendedName>
        <fullName evidence="11">Hydroxyethylthiazole kinase</fullName>
        <ecNumber evidence="11">2.7.1.50</ecNumber>
    </recommendedName>
    <alternativeName>
        <fullName evidence="11">4-methyl-5-beta-hydroxyethylthiazole kinase</fullName>
        <shortName evidence="11">TH kinase</shortName>
        <shortName evidence="11">Thz kinase</shortName>
    </alternativeName>
</protein>
<comment type="pathway">
    <text evidence="3 11">Cofactor biosynthesis; thiamine diphosphate biosynthesis; 4-methyl-5-(2-phosphoethyl)-thiazole from 5-(2-hydroxyethyl)-4-methylthiazole: step 1/1.</text>
</comment>
<dbReference type="HAMAP" id="MF_00228">
    <property type="entry name" value="Thz_kinase"/>
    <property type="match status" value="1"/>
</dbReference>
<sequence>MSVTDVVAGDLADSLRTIRETEPLVQHLTNTVTINDVANLTLHWGGLPVMADSVGDAGEMAELARAVMLNIGQVPEERVDAMHDAARTANERGIPVILDPVGVGSTPTRQAVAERLLSEIEFTAIKGNYGEISALAGVEAEVKGVESVGDYEEIERTARSVAESTGAVVVASGVEDVVADADGAVRLAAGHELLGEVVGTGCMLGGTVATFCGALEDPRTAAVHGTLAFGLAGERAAEMDHAGPGSYRTNFRDAVAGMTGDVAADLDLEGRIEQVL</sequence>
<accession>A0A1I0QB88</accession>
<comment type="cofactor">
    <cofactor evidence="2 11">
        <name>Mg(2+)</name>
        <dbReference type="ChEBI" id="CHEBI:18420"/>
    </cofactor>
</comment>
<evidence type="ECO:0000256" key="11">
    <source>
        <dbReference type="HAMAP-Rule" id="MF_00228"/>
    </source>
</evidence>
<dbReference type="RefSeq" id="WP_049990012.1">
    <property type="nucleotide sequence ID" value="NZ_FOIS01000004.1"/>
</dbReference>
<dbReference type="InterPro" id="IPR000417">
    <property type="entry name" value="Hyethyz_kinase"/>
</dbReference>
<comment type="similarity">
    <text evidence="11">Belongs to the Thz kinase family.</text>
</comment>
<evidence type="ECO:0000256" key="8">
    <source>
        <dbReference type="ARBA" id="ARBA00022840"/>
    </source>
</evidence>
<evidence type="ECO:0000256" key="10">
    <source>
        <dbReference type="ARBA" id="ARBA00022977"/>
    </source>
</evidence>
<evidence type="ECO:0000256" key="4">
    <source>
        <dbReference type="ARBA" id="ARBA00022679"/>
    </source>
</evidence>
<evidence type="ECO:0000256" key="6">
    <source>
        <dbReference type="ARBA" id="ARBA00022741"/>
    </source>
</evidence>
<reference evidence="13" key="1">
    <citation type="submission" date="2016-10" db="EMBL/GenBank/DDBJ databases">
        <authorList>
            <person name="Varghese N."/>
        </authorList>
    </citation>
    <scope>NUCLEOTIDE SEQUENCE [LARGE SCALE GENOMIC DNA]</scope>
    <source>
        <strain evidence="13">CGMCC 1.12284</strain>
    </source>
</reference>
<evidence type="ECO:0000256" key="7">
    <source>
        <dbReference type="ARBA" id="ARBA00022777"/>
    </source>
</evidence>
<dbReference type="STRING" id="1202768.SAMN05216285_3335"/>
<dbReference type="Pfam" id="PF02110">
    <property type="entry name" value="HK"/>
    <property type="match status" value="1"/>
</dbReference>
<evidence type="ECO:0000256" key="3">
    <source>
        <dbReference type="ARBA" id="ARBA00004868"/>
    </source>
</evidence>
<keyword evidence="9 11" id="KW-0460">Magnesium</keyword>
<comment type="catalytic activity">
    <reaction evidence="1 11">
        <text>5-(2-hydroxyethyl)-4-methylthiazole + ATP = 4-methyl-5-(2-phosphooxyethyl)-thiazole + ADP + H(+)</text>
        <dbReference type="Rhea" id="RHEA:24212"/>
        <dbReference type="ChEBI" id="CHEBI:15378"/>
        <dbReference type="ChEBI" id="CHEBI:17957"/>
        <dbReference type="ChEBI" id="CHEBI:30616"/>
        <dbReference type="ChEBI" id="CHEBI:58296"/>
        <dbReference type="ChEBI" id="CHEBI:456216"/>
        <dbReference type="EC" id="2.7.1.50"/>
    </reaction>
</comment>
<evidence type="ECO:0000313" key="13">
    <source>
        <dbReference type="Proteomes" id="UP000183275"/>
    </source>
</evidence>
<dbReference type="EMBL" id="FOIS01000004">
    <property type="protein sequence ID" value="SEW24297.1"/>
    <property type="molecule type" value="Genomic_DNA"/>
</dbReference>
<keyword evidence="7 11" id="KW-0418">Kinase</keyword>
<dbReference type="UniPathway" id="UPA00060">
    <property type="reaction ID" value="UER00139"/>
</dbReference>
<organism evidence="12 13">
    <name type="scientific">Natrinema salifodinae</name>
    <dbReference type="NCBI Taxonomy" id="1202768"/>
    <lineage>
        <taxon>Archaea</taxon>
        <taxon>Methanobacteriati</taxon>
        <taxon>Methanobacteriota</taxon>
        <taxon>Stenosarchaea group</taxon>
        <taxon>Halobacteria</taxon>
        <taxon>Halobacteriales</taxon>
        <taxon>Natrialbaceae</taxon>
        <taxon>Natrinema</taxon>
    </lineage>
</organism>
<gene>
    <name evidence="11" type="primary">thiM</name>
    <name evidence="12" type="ORF">SAMN05216285_3335</name>
</gene>